<dbReference type="PANTHER" id="PTHR33990">
    <property type="entry name" value="PROTEIN YJDN-RELATED"/>
    <property type="match status" value="1"/>
</dbReference>
<evidence type="ECO:0000313" key="3">
    <source>
        <dbReference type="Proteomes" id="UP000093309"/>
    </source>
</evidence>
<dbReference type="RefSeq" id="WP_065853031.1">
    <property type="nucleotide sequence ID" value="NZ_LYPC01000020.1"/>
</dbReference>
<reference evidence="3" key="1">
    <citation type="submission" date="2016-05" db="EMBL/GenBank/DDBJ databases">
        <title>Paenibacillus oryzae. sp. nov., isolated from the rice root.</title>
        <authorList>
            <person name="Zhang J."/>
            <person name="Zhang X."/>
        </authorList>
    </citation>
    <scope>NUCLEOTIDE SEQUENCE [LARGE SCALE GENOMIC DNA]</scope>
    <source>
        <strain evidence="3">KCTC13222</strain>
    </source>
</reference>
<dbReference type="OrthoDB" id="9795306at2"/>
<dbReference type="InterPro" id="IPR028973">
    <property type="entry name" value="PhnB-like"/>
</dbReference>
<protein>
    <recommendedName>
        <fullName evidence="1">PhnB-like domain-containing protein</fullName>
    </recommendedName>
</protein>
<dbReference type="EMBL" id="LYPC01000020">
    <property type="protein sequence ID" value="OCT14178.1"/>
    <property type="molecule type" value="Genomic_DNA"/>
</dbReference>
<dbReference type="Gene3D" id="3.10.180.10">
    <property type="entry name" value="2,3-Dihydroxybiphenyl 1,2-Dioxygenase, domain 1"/>
    <property type="match status" value="1"/>
</dbReference>
<evidence type="ECO:0000313" key="2">
    <source>
        <dbReference type="EMBL" id="OCT14178.1"/>
    </source>
</evidence>
<sequence length="142" mass="15878">MSVNAYLNFPGNTREVVTFYAEVFNQPAPKIMTFGDAPAHPDYPLPEEAKNGVMHTRLKISGSDIMFSDTFPGMPYTVGNNITLSLVSADLEEIENAFHKLKVGGTVAMELQETTWSKKYGQVVDKFGILWQFNYEDGSNPY</sequence>
<proteinExistence type="predicted"/>
<dbReference type="PANTHER" id="PTHR33990:SF1">
    <property type="entry name" value="PROTEIN YJDN"/>
    <property type="match status" value="1"/>
</dbReference>
<accession>A0A1C1A102</accession>
<dbReference type="CDD" id="cd06588">
    <property type="entry name" value="PhnB_like"/>
    <property type="match status" value="1"/>
</dbReference>
<dbReference type="SUPFAM" id="SSF54593">
    <property type="entry name" value="Glyoxalase/Bleomycin resistance protein/Dihydroxybiphenyl dioxygenase"/>
    <property type="match status" value="1"/>
</dbReference>
<dbReference type="InterPro" id="IPR029068">
    <property type="entry name" value="Glyas_Bleomycin-R_OHBP_Dase"/>
</dbReference>
<keyword evidence="3" id="KW-1185">Reference proteome</keyword>
<dbReference type="Proteomes" id="UP000093309">
    <property type="component" value="Unassembled WGS sequence"/>
</dbReference>
<dbReference type="Pfam" id="PF06983">
    <property type="entry name" value="3-dmu-9_3-mt"/>
    <property type="match status" value="1"/>
</dbReference>
<dbReference type="AlphaFoldDB" id="A0A1C1A102"/>
<feature type="domain" description="PhnB-like" evidence="1">
    <location>
        <begin position="5"/>
        <end position="132"/>
    </location>
</feature>
<comment type="caution">
    <text evidence="2">The sequence shown here is derived from an EMBL/GenBank/DDBJ whole genome shotgun (WGS) entry which is preliminary data.</text>
</comment>
<name>A0A1C1A102_9BACL</name>
<organism evidence="2 3">
    <name type="scientific">Paenibacillus pectinilyticus</name>
    <dbReference type="NCBI Taxonomy" id="512399"/>
    <lineage>
        <taxon>Bacteria</taxon>
        <taxon>Bacillati</taxon>
        <taxon>Bacillota</taxon>
        <taxon>Bacilli</taxon>
        <taxon>Bacillales</taxon>
        <taxon>Paenibacillaceae</taxon>
        <taxon>Paenibacillus</taxon>
    </lineage>
</organism>
<gene>
    <name evidence="2" type="ORF">A8709_25410</name>
</gene>
<evidence type="ECO:0000259" key="1">
    <source>
        <dbReference type="Pfam" id="PF06983"/>
    </source>
</evidence>
<dbReference type="STRING" id="512399.A8709_25410"/>